<evidence type="ECO:0000313" key="2">
    <source>
        <dbReference type="Proteomes" id="UP000062043"/>
    </source>
</evidence>
<dbReference type="RefSeq" id="WP_062371201.1">
    <property type="nucleotide sequence ID" value="NZ_CP007140.1"/>
</dbReference>
<sequence>MEFPFGGVYFDMNVTLPASPINQEIENLARLYNVIQKEHPRSGDRIQIKVTNDAPETVSNNPKTHYEIENGFGMKTYFGWIYYAGGHDNTKGAVTYIPAQKILRKSHFFKWIIDKEFRHPYQKISQVMHEMILIPSILLLSKTLLPIHSSAVFDPKNEKLIVFSGSGGVGKTFLEMSFILKDNFQFFSDDILIIDDKLRGYVNLNWPKIYKYNVNQLPILNRYVTSGILDKLHWRICQFNPLVKGGCRRKINPLLFRDENTPTVKKIDEIYLLFNERIDTIHIDPLDPETFGMISLEIIKSEYKDLFTHLNYHKFNRLSLGFKPVYELSQIGEKFIEIFKKNKGVSIYIVRIPYGTPPAELYRTIKRKIIA</sequence>
<dbReference type="GeneID" id="27134834"/>
<organism evidence="1 2">
    <name type="scientific">Thermococcus guaymasensis DSM 11113</name>
    <dbReference type="NCBI Taxonomy" id="1432656"/>
    <lineage>
        <taxon>Archaea</taxon>
        <taxon>Methanobacteriati</taxon>
        <taxon>Methanobacteriota</taxon>
        <taxon>Thermococci</taxon>
        <taxon>Thermococcales</taxon>
        <taxon>Thermococcaceae</taxon>
        <taxon>Thermococcus</taxon>
    </lineage>
</organism>
<dbReference type="PATRIC" id="fig|1432656.3.peg.795"/>
<gene>
    <name evidence="1" type="ORF">X802_04090</name>
</gene>
<dbReference type="KEGG" id="tgy:X802_04090"/>
<proteinExistence type="predicted"/>
<evidence type="ECO:0000313" key="1">
    <source>
        <dbReference type="EMBL" id="AJC72703.1"/>
    </source>
</evidence>
<dbReference type="Proteomes" id="UP000062043">
    <property type="component" value="Chromosome"/>
</dbReference>
<accession>A0A0X1KN68</accession>
<dbReference type="STRING" id="1432656.X802_04090"/>
<dbReference type="AlphaFoldDB" id="A0A0X1KN68"/>
<reference evidence="1 2" key="1">
    <citation type="submission" date="2014-01" db="EMBL/GenBank/DDBJ databases">
        <title>Genome sequencing of Thermococcus guaymasensis.</title>
        <authorList>
            <person name="Zhang X."/>
            <person name="Alvare G."/>
            <person name="Fristensky B."/>
            <person name="Chen L."/>
            <person name="Suen T."/>
            <person name="Chen Q."/>
            <person name="Ma K."/>
        </authorList>
    </citation>
    <scope>NUCLEOTIDE SEQUENCE [LARGE SCALE GENOMIC DNA]</scope>
    <source>
        <strain evidence="1 2">DSM 11113</strain>
    </source>
</reference>
<keyword evidence="2" id="KW-1185">Reference proteome</keyword>
<protein>
    <submittedName>
        <fullName evidence="1">Uncharacterized protein</fullName>
    </submittedName>
</protein>
<name>A0A0X1KN68_9EURY</name>
<dbReference type="EMBL" id="CP007140">
    <property type="protein sequence ID" value="AJC72703.1"/>
    <property type="molecule type" value="Genomic_DNA"/>
</dbReference>